<evidence type="ECO:0000313" key="8">
    <source>
        <dbReference type="Proteomes" id="UP000321816"/>
    </source>
</evidence>
<keyword evidence="8" id="KW-1185">Reference proteome</keyword>
<proteinExistence type="inferred from homology"/>
<name>A0A5C7FEW5_9BACI</name>
<dbReference type="GO" id="GO:0005737">
    <property type="term" value="C:cytoplasm"/>
    <property type="evidence" value="ECO:0007669"/>
    <property type="project" value="UniProtKB-SubCell"/>
</dbReference>
<feature type="site" description="Important for substrate specificity" evidence="6">
    <location>
        <position position="12"/>
    </location>
</feature>
<dbReference type="GO" id="GO:0009117">
    <property type="term" value="P:nucleotide metabolic process"/>
    <property type="evidence" value="ECO:0007669"/>
    <property type="project" value="UniProtKB-KW"/>
</dbReference>
<keyword evidence="5 6" id="KW-0546">Nucleotide metabolism</keyword>
<dbReference type="EMBL" id="CP144914">
    <property type="protein sequence ID" value="WWD79185.1"/>
    <property type="molecule type" value="Genomic_DNA"/>
</dbReference>
<dbReference type="GO" id="GO:0047429">
    <property type="term" value="F:nucleoside triphosphate diphosphatase activity"/>
    <property type="evidence" value="ECO:0007669"/>
    <property type="project" value="UniProtKB-EC"/>
</dbReference>
<dbReference type="KEGG" id="ahal:FTX54_012250"/>
<reference evidence="7 8" key="1">
    <citation type="submission" date="2024-01" db="EMBL/GenBank/DDBJ databases">
        <title>Complete Genome Sequence of Alkalicoccus halolimnae BZ-SZ-XJ29T, a Moderately Halophilic Bacterium Isolated from a Salt Lake.</title>
        <authorList>
            <person name="Zhao B."/>
        </authorList>
    </citation>
    <scope>NUCLEOTIDE SEQUENCE [LARGE SCALE GENOMIC DNA]</scope>
    <source>
        <strain evidence="7 8">BZ-SZ-XJ29</strain>
    </source>
</reference>
<dbReference type="PIRSF" id="PIRSF006305">
    <property type="entry name" value="Maf"/>
    <property type="match status" value="1"/>
</dbReference>
<sequence>MTSLILASQSPRRRQLLEQVGLTFTVKPSSTEEIFDKNMNPEDLVQKLAREKAADVFQQFPEAVVLGSDTVVAADGEVLGKPKDDADAKNMLRMLSGRTHQVHTGAVILSKGRETSFAETVNVTFYPLTETEIDTYIQSREPEDKAGSYGIQGLGAVFVKRIEGDYFSVVGLPVAGVVRALKEHGLG</sequence>
<feature type="active site" description="Proton acceptor" evidence="6">
    <location>
        <position position="69"/>
    </location>
</feature>
<feature type="site" description="Important for substrate specificity" evidence="6">
    <location>
        <position position="152"/>
    </location>
</feature>
<dbReference type="RefSeq" id="WP_147803506.1">
    <property type="nucleotide sequence ID" value="NZ_CP144914.1"/>
</dbReference>
<dbReference type="AlphaFoldDB" id="A0A5C7FEW5"/>
<comment type="caution">
    <text evidence="6">Lacks conserved residue(s) required for the propagation of feature annotation.</text>
</comment>
<comment type="function">
    <text evidence="6">Nucleoside triphosphate pyrophosphatase that hydrolyzes dTTP and UTP. May have a dual role in cell division arrest and in preventing the incorporation of modified nucleotides into cellular nucleic acids.</text>
</comment>
<keyword evidence="4 6" id="KW-0378">Hydrolase</keyword>
<comment type="cofactor">
    <cofactor evidence="1 6">
        <name>a divalent metal cation</name>
        <dbReference type="ChEBI" id="CHEBI:60240"/>
    </cofactor>
</comment>
<dbReference type="EC" id="3.6.1.9" evidence="6"/>
<evidence type="ECO:0000256" key="1">
    <source>
        <dbReference type="ARBA" id="ARBA00001968"/>
    </source>
</evidence>
<dbReference type="SUPFAM" id="SSF52972">
    <property type="entry name" value="ITPase-like"/>
    <property type="match status" value="1"/>
</dbReference>
<dbReference type="OrthoDB" id="9807767at2"/>
<dbReference type="PANTHER" id="PTHR43213:SF5">
    <property type="entry name" value="BIFUNCTIONAL DTTP_UTP PYROPHOSPHATASE_METHYLTRANSFERASE PROTEIN-RELATED"/>
    <property type="match status" value="1"/>
</dbReference>
<keyword evidence="3 6" id="KW-0963">Cytoplasm</keyword>
<accession>A0A5C7FEW5</accession>
<dbReference type="Proteomes" id="UP000321816">
    <property type="component" value="Chromosome"/>
</dbReference>
<evidence type="ECO:0000256" key="5">
    <source>
        <dbReference type="ARBA" id="ARBA00023080"/>
    </source>
</evidence>
<evidence type="ECO:0000256" key="6">
    <source>
        <dbReference type="HAMAP-Rule" id="MF_00528"/>
    </source>
</evidence>
<dbReference type="Gene3D" id="3.90.950.10">
    <property type="match status" value="1"/>
</dbReference>
<dbReference type="PANTHER" id="PTHR43213">
    <property type="entry name" value="BIFUNCTIONAL DTTP/UTP PYROPHOSPHATASE/METHYLTRANSFERASE PROTEIN-RELATED"/>
    <property type="match status" value="1"/>
</dbReference>
<dbReference type="InterPro" id="IPR003697">
    <property type="entry name" value="Maf-like"/>
</dbReference>
<feature type="site" description="Important for substrate specificity" evidence="6">
    <location>
        <position position="70"/>
    </location>
</feature>
<evidence type="ECO:0000256" key="3">
    <source>
        <dbReference type="ARBA" id="ARBA00022490"/>
    </source>
</evidence>
<comment type="catalytic activity">
    <reaction evidence="6">
        <text>UTP + H2O = UMP + diphosphate + H(+)</text>
        <dbReference type="Rhea" id="RHEA:29395"/>
        <dbReference type="ChEBI" id="CHEBI:15377"/>
        <dbReference type="ChEBI" id="CHEBI:15378"/>
        <dbReference type="ChEBI" id="CHEBI:33019"/>
        <dbReference type="ChEBI" id="CHEBI:46398"/>
        <dbReference type="ChEBI" id="CHEBI:57865"/>
        <dbReference type="EC" id="3.6.1.9"/>
    </reaction>
</comment>
<dbReference type="HAMAP" id="MF_00528">
    <property type="entry name" value="Maf"/>
    <property type="match status" value="1"/>
</dbReference>
<dbReference type="FunFam" id="3.90.950.10:FF:000005">
    <property type="entry name" value="7-methyl-GTP pyrophosphatase"/>
    <property type="match status" value="1"/>
</dbReference>
<comment type="subcellular location">
    <subcellularLocation>
        <location evidence="2 6">Cytoplasm</location>
    </subcellularLocation>
</comment>
<evidence type="ECO:0000313" key="7">
    <source>
        <dbReference type="EMBL" id="WWD79185.1"/>
    </source>
</evidence>
<comment type="similarity">
    <text evidence="6">Belongs to the Maf family. YhdE subfamily.</text>
</comment>
<dbReference type="NCBIfam" id="TIGR00172">
    <property type="entry name" value="maf"/>
    <property type="match status" value="1"/>
</dbReference>
<protein>
    <recommendedName>
        <fullName evidence="6">dTTP/UTP pyrophosphatase</fullName>
        <shortName evidence="6">dTTPase/UTPase</shortName>
        <ecNumber evidence="6">3.6.1.9</ecNumber>
    </recommendedName>
    <alternativeName>
        <fullName evidence="6">Nucleoside triphosphate pyrophosphatase</fullName>
    </alternativeName>
    <alternativeName>
        <fullName evidence="6">Nucleotide pyrophosphatase</fullName>
        <shortName evidence="6">Nucleotide PPase</shortName>
    </alternativeName>
</protein>
<comment type="catalytic activity">
    <reaction evidence="6">
        <text>dTTP + H2O = dTMP + diphosphate + H(+)</text>
        <dbReference type="Rhea" id="RHEA:28534"/>
        <dbReference type="ChEBI" id="CHEBI:15377"/>
        <dbReference type="ChEBI" id="CHEBI:15378"/>
        <dbReference type="ChEBI" id="CHEBI:33019"/>
        <dbReference type="ChEBI" id="CHEBI:37568"/>
        <dbReference type="ChEBI" id="CHEBI:63528"/>
        <dbReference type="EC" id="3.6.1.9"/>
    </reaction>
</comment>
<evidence type="ECO:0000256" key="2">
    <source>
        <dbReference type="ARBA" id="ARBA00004496"/>
    </source>
</evidence>
<dbReference type="InterPro" id="IPR029001">
    <property type="entry name" value="ITPase-like_fam"/>
</dbReference>
<evidence type="ECO:0000256" key="4">
    <source>
        <dbReference type="ARBA" id="ARBA00022801"/>
    </source>
</evidence>
<dbReference type="Pfam" id="PF02545">
    <property type="entry name" value="Maf"/>
    <property type="match status" value="1"/>
</dbReference>
<gene>
    <name evidence="7" type="ORF">FTX54_012250</name>
</gene>
<dbReference type="CDD" id="cd00555">
    <property type="entry name" value="Maf"/>
    <property type="match status" value="1"/>
</dbReference>
<organism evidence="7 8">
    <name type="scientific">Alkalicoccus halolimnae</name>
    <dbReference type="NCBI Taxonomy" id="1667239"/>
    <lineage>
        <taxon>Bacteria</taxon>
        <taxon>Bacillati</taxon>
        <taxon>Bacillota</taxon>
        <taxon>Bacilli</taxon>
        <taxon>Bacillales</taxon>
        <taxon>Bacillaceae</taxon>
        <taxon>Alkalicoccus</taxon>
    </lineage>
</organism>